<proteinExistence type="predicted"/>
<name>A0A2G1UMM6_9GAMM</name>
<keyword evidence="3" id="KW-0520">NAD</keyword>
<dbReference type="GO" id="GO:0048040">
    <property type="term" value="F:UDP-glucuronate decarboxylase activity"/>
    <property type="evidence" value="ECO:0007669"/>
    <property type="project" value="TreeGrafter"/>
</dbReference>
<keyword evidence="2" id="KW-0210">Decarboxylase</keyword>
<dbReference type="GO" id="GO:0042732">
    <property type="term" value="P:D-xylose metabolic process"/>
    <property type="evidence" value="ECO:0007669"/>
    <property type="project" value="InterPro"/>
</dbReference>
<dbReference type="EMBL" id="NTFH01000005">
    <property type="protein sequence ID" value="PHQ15722.1"/>
    <property type="molecule type" value="Genomic_DNA"/>
</dbReference>
<evidence type="ECO:0000256" key="4">
    <source>
        <dbReference type="ARBA" id="ARBA00023239"/>
    </source>
</evidence>
<sequence length="329" mass="36331">MHILVTGGAGFIGSHITEYHLARGDKVHVVDNLSTGSLANIAGFQVTGRFHFDEADIVTWEGLDKAVAWADRIYHMAAVVGVYRVLREPVNTMATNIAGTDRLLRAVDRCSWSPQVILASSSEVYGPHTEPTLSEDDSLIIQSGAPLRWNYAISKLADEGFGLAYAREHNLAVLIARFFNTVGPRQTGRYGMVVPRFIQRAVAGEPITVFGDGEQTRAFCDVRDTVAILDRLASMPDLPNGEIVNVGSEREISINDLARLVIDCAGSQSAIEHIPYGEAYGAEFEDIRHRRPSLAKLRQLTGYEHRWSLEDTLHDLINRARAQHSAAER</sequence>
<dbReference type="SUPFAM" id="SSF51735">
    <property type="entry name" value="NAD(P)-binding Rossmann-fold domains"/>
    <property type="match status" value="1"/>
</dbReference>
<dbReference type="InterPro" id="IPR001509">
    <property type="entry name" value="Epimerase_deHydtase"/>
</dbReference>
<feature type="domain" description="NAD-dependent epimerase/dehydratase" evidence="5">
    <location>
        <begin position="3"/>
        <end position="247"/>
    </location>
</feature>
<dbReference type="RefSeq" id="WP_099613827.1">
    <property type="nucleotide sequence ID" value="NZ_KZ319369.1"/>
</dbReference>
<keyword evidence="4" id="KW-0456">Lyase</keyword>
<dbReference type="GO" id="GO:0070403">
    <property type="term" value="F:NAD+ binding"/>
    <property type="evidence" value="ECO:0007669"/>
    <property type="project" value="InterPro"/>
</dbReference>
<dbReference type="Gene3D" id="3.40.50.720">
    <property type="entry name" value="NAD(P)-binding Rossmann-like Domain"/>
    <property type="match status" value="1"/>
</dbReference>
<evidence type="ECO:0000259" key="5">
    <source>
        <dbReference type="Pfam" id="PF01370"/>
    </source>
</evidence>
<dbReference type="PANTHER" id="PTHR43078">
    <property type="entry name" value="UDP-GLUCURONIC ACID DECARBOXYLASE-RELATED"/>
    <property type="match status" value="1"/>
</dbReference>
<dbReference type="Proteomes" id="UP000231409">
    <property type="component" value="Unassembled WGS sequence"/>
</dbReference>
<dbReference type="PANTHER" id="PTHR43078:SF6">
    <property type="entry name" value="UDP-GLUCURONIC ACID DECARBOXYLASE 1"/>
    <property type="match status" value="1"/>
</dbReference>
<organism evidence="6 7">
    <name type="scientific">Marinobacter profundi</name>
    <dbReference type="NCBI Taxonomy" id="2666256"/>
    <lineage>
        <taxon>Bacteria</taxon>
        <taxon>Pseudomonadati</taxon>
        <taxon>Pseudomonadota</taxon>
        <taxon>Gammaproteobacteria</taxon>
        <taxon>Pseudomonadales</taxon>
        <taxon>Marinobacteraceae</taxon>
        <taxon>Marinobacter</taxon>
    </lineage>
</organism>
<dbReference type="AlphaFoldDB" id="A0A2G1UMM6"/>
<dbReference type="Pfam" id="PF01370">
    <property type="entry name" value="Epimerase"/>
    <property type="match status" value="1"/>
</dbReference>
<dbReference type="InterPro" id="IPR044516">
    <property type="entry name" value="UXS-like"/>
</dbReference>
<protein>
    <submittedName>
        <fullName evidence="6">Nucleoside-diphosphate sugar epimerase</fullName>
    </submittedName>
</protein>
<evidence type="ECO:0000313" key="7">
    <source>
        <dbReference type="Proteomes" id="UP000231409"/>
    </source>
</evidence>
<dbReference type="InterPro" id="IPR036291">
    <property type="entry name" value="NAD(P)-bd_dom_sf"/>
</dbReference>
<dbReference type="GO" id="GO:0005737">
    <property type="term" value="C:cytoplasm"/>
    <property type="evidence" value="ECO:0007669"/>
    <property type="project" value="TreeGrafter"/>
</dbReference>
<evidence type="ECO:0000256" key="3">
    <source>
        <dbReference type="ARBA" id="ARBA00023027"/>
    </source>
</evidence>
<comment type="caution">
    <text evidence="6">The sequence shown here is derived from an EMBL/GenBank/DDBJ whole genome shotgun (WGS) entry which is preliminary data.</text>
</comment>
<comment type="cofactor">
    <cofactor evidence="1">
        <name>NAD(+)</name>
        <dbReference type="ChEBI" id="CHEBI:57540"/>
    </cofactor>
</comment>
<reference evidence="6 7" key="1">
    <citation type="submission" date="2017-09" db="EMBL/GenBank/DDBJ databases">
        <title>The draft genome sequences of Marinobacter sp. PWS21.</title>
        <authorList>
            <person name="Cao J."/>
        </authorList>
    </citation>
    <scope>NUCLEOTIDE SEQUENCE [LARGE SCALE GENOMIC DNA]</scope>
    <source>
        <strain evidence="6 7">PWS21</strain>
    </source>
</reference>
<evidence type="ECO:0000313" key="6">
    <source>
        <dbReference type="EMBL" id="PHQ15722.1"/>
    </source>
</evidence>
<keyword evidence="7" id="KW-1185">Reference proteome</keyword>
<evidence type="ECO:0000256" key="1">
    <source>
        <dbReference type="ARBA" id="ARBA00001911"/>
    </source>
</evidence>
<accession>A0A2G1UMM6</accession>
<evidence type="ECO:0000256" key="2">
    <source>
        <dbReference type="ARBA" id="ARBA00022793"/>
    </source>
</evidence>
<gene>
    <name evidence="6" type="ORF">CLH61_06100</name>
</gene>